<feature type="chain" id="PRO_5010336782" evidence="1">
    <location>
        <begin position="24"/>
        <end position="70"/>
    </location>
</feature>
<name>A0A1I2FGF4_9SPHI</name>
<dbReference type="AlphaFoldDB" id="A0A1I2FGF4"/>
<gene>
    <name evidence="2" type="ORF">SAMN03003324_02188</name>
</gene>
<dbReference type="EMBL" id="FONS01000004">
    <property type="protein sequence ID" value="SFF03680.1"/>
    <property type="molecule type" value="Genomic_DNA"/>
</dbReference>
<dbReference type="Proteomes" id="UP000183129">
    <property type="component" value="Unassembled WGS sequence"/>
</dbReference>
<evidence type="ECO:0000313" key="2">
    <source>
        <dbReference type="EMBL" id="SFF03680.1"/>
    </source>
</evidence>
<sequence>MKTTKKYFGLLAIVLLMSTSLNASTGRLAPSRNCLQYAFDMGAEMFWAGGFSTREIANMSYIHYQVCSGL</sequence>
<keyword evidence="1" id="KW-0732">Signal</keyword>
<organism evidence="2 3">
    <name type="scientific">Pedobacter antarcticus</name>
    <dbReference type="NCBI Taxonomy" id="34086"/>
    <lineage>
        <taxon>Bacteria</taxon>
        <taxon>Pseudomonadati</taxon>
        <taxon>Bacteroidota</taxon>
        <taxon>Sphingobacteriia</taxon>
        <taxon>Sphingobacteriales</taxon>
        <taxon>Sphingobacteriaceae</taxon>
        <taxon>Pedobacter</taxon>
    </lineage>
</organism>
<accession>A0A1I2FGF4</accession>
<feature type="signal peptide" evidence="1">
    <location>
        <begin position="1"/>
        <end position="23"/>
    </location>
</feature>
<evidence type="ECO:0000313" key="3">
    <source>
        <dbReference type="Proteomes" id="UP000183129"/>
    </source>
</evidence>
<dbReference type="RefSeq" id="WP_037444367.1">
    <property type="nucleotide sequence ID" value="NZ_FNGZ01000002.1"/>
</dbReference>
<protein>
    <submittedName>
        <fullName evidence="2">Uncharacterized protein</fullName>
    </submittedName>
</protein>
<proteinExistence type="predicted"/>
<evidence type="ECO:0000256" key="1">
    <source>
        <dbReference type="SAM" id="SignalP"/>
    </source>
</evidence>
<reference evidence="2 3" key="1">
    <citation type="submission" date="2016-10" db="EMBL/GenBank/DDBJ databases">
        <authorList>
            <person name="de Groot N.N."/>
        </authorList>
    </citation>
    <scope>NUCLEOTIDE SEQUENCE [LARGE SCALE GENOMIC DNA]</scope>
    <source>
        <strain evidence="2 3">ATCC 51969</strain>
    </source>
</reference>